<evidence type="ECO:0000313" key="12">
    <source>
        <dbReference type="EMBL" id="MQY20378.1"/>
    </source>
</evidence>
<dbReference type="InterPro" id="IPR050123">
    <property type="entry name" value="Prok_molybdopt-oxidoreductase"/>
</dbReference>
<evidence type="ECO:0000256" key="7">
    <source>
        <dbReference type="ARBA" id="ARBA00023002"/>
    </source>
</evidence>
<accession>A0A7K0D3T3</accession>
<dbReference type="InterPro" id="IPR010046">
    <property type="entry name" value="Mopterin_OxRdtse_a_bac"/>
</dbReference>
<evidence type="ECO:0000256" key="3">
    <source>
        <dbReference type="ARBA" id="ARBA00010312"/>
    </source>
</evidence>
<keyword evidence="4" id="KW-0004">4Fe-4S</keyword>
<dbReference type="CDD" id="cd02767">
    <property type="entry name" value="MopB_ydeP"/>
    <property type="match status" value="1"/>
</dbReference>
<keyword evidence="7 12" id="KW-0560">Oxidoreductase</keyword>
<dbReference type="NCBIfam" id="TIGR01701">
    <property type="entry name" value="Fdhalpha-like"/>
    <property type="match status" value="1"/>
</dbReference>
<keyword evidence="5" id="KW-0500">Molybdenum</keyword>
<feature type="domain" description="Molybdopterin dinucleotide-binding" evidence="11">
    <location>
        <begin position="687"/>
        <end position="794"/>
    </location>
</feature>
<feature type="domain" description="Molybdopterin oxidoreductase" evidence="10">
    <location>
        <begin position="159"/>
        <end position="532"/>
    </location>
</feature>
<dbReference type="Gene3D" id="3.40.228.10">
    <property type="entry name" value="Dimethylsulfoxide Reductase, domain 2"/>
    <property type="match status" value="1"/>
</dbReference>
<reference evidence="12 13" key="1">
    <citation type="submission" date="2019-10" db="EMBL/GenBank/DDBJ databases">
        <title>Nocardia macrotermitis sp. nov. and Nocardia aurantia sp. nov., isolated from the gut of fungus growing-termite Macrotermes natalensis.</title>
        <authorList>
            <person name="Benndorf R."/>
            <person name="Schwitalla J."/>
            <person name="Martin K."/>
            <person name="De Beer W."/>
            <person name="Kaster A.-K."/>
            <person name="Vollmers J."/>
            <person name="Poulsen M."/>
            <person name="Beemelmanns C."/>
        </authorList>
    </citation>
    <scope>NUCLEOTIDE SEQUENCE [LARGE SCALE GENOMIC DNA]</scope>
    <source>
        <strain evidence="12 13">RB20</strain>
    </source>
</reference>
<keyword evidence="9" id="KW-0411">Iron-sulfur</keyword>
<dbReference type="EC" id="1.-.-.-" evidence="12"/>
<dbReference type="GO" id="GO:0016020">
    <property type="term" value="C:membrane"/>
    <property type="evidence" value="ECO:0007669"/>
    <property type="project" value="TreeGrafter"/>
</dbReference>
<comment type="similarity">
    <text evidence="3">Belongs to the prokaryotic molybdopterin-containing oxidoreductase family.</text>
</comment>
<comment type="cofactor">
    <cofactor evidence="1">
        <name>Mo-bis(molybdopterin guanine dinucleotide)</name>
        <dbReference type="ChEBI" id="CHEBI:60539"/>
    </cofactor>
</comment>
<keyword evidence="6" id="KW-0479">Metal-binding</keyword>
<gene>
    <name evidence="12" type="ORF">NRB20_34830</name>
</gene>
<dbReference type="EMBL" id="WEGK01000006">
    <property type="protein sequence ID" value="MQY20378.1"/>
    <property type="molecule type" value="Genomic_DNA"/>
</dbReference>
<comment type="cofactor">
    <cofactor evidence="2">
        <name>[4Fe-4S] cluster</name>
        <dbReference type="ChEBI" id="CHEBI:49883"/>
    </cofactor>
</comment>
<proteinExistence type="inferred from homology"/>
<comment type="caution">
    <text evidence="12">The sequence shown here is derived from an EMBL/GenBank/DDBJ whole genome shotgun (WGS) entry which is preliminary data.</text>
</comment>
<name>A0A7K0D3T3_9NOCA</name>
<dbReference type="InterPro" id="IPR006657">
    <property type="entry name" value="MoPterin_dinucl-bd_dom"/>
</dbReference>
<dbReference type="GO" id="GO:0008863">
    <property type="term" value="F:formate dehydrogenase (NAD+) activity"/>
    <property type="evidence" value="ECO:0007669"/>
    <property type="project" value="InterPro"/>
</dbReference>
<dbReference type="InterPro" id="IPR006656">
    <property type="entry name" value="Mopterin_OxRdtase"/>
</dbReference>
<evidence type="ECO:0000256" key="4">
    <source>
        <dbReference type="ARBA" id="ARBA00022485"/>
    </source>
</evidence>
<dbReference type="AlphaFoldDB" id="A0A7K0D3T3"/>
<dbReference type="Pfam" id="PF01568">
    <property type="entry name" value="Molydop_binding"/>
    <property type="match status" value="1"/>
</dbReference>
<evidence type="ECO:0000259" key="11">
    <source>
        <dbReference type="Pfam" id="PF01568"/>
    </source>
</evidence>
<organism evidence="12 13">
    <name type="scientific">Nocardia macrotermitis</name>
    <dbReference type="NCBI Taxonomy" id="2585198"/>
    <lineage>
        <taxon>Bacteria</taxon>
        <taxon>Bacillati</taxon>
        <taxon>Actinomycetota</taxon>
        <taxon>Actinomycetes</taxon>
        <taxon>Mycobacteriales</taxon>
        <taxon>Nocardiaceae</taxon>
        <taxon>Nocardia</taxon>
    </lineage>
</organism>
<dbReference type="InterPro" id="IPR041953">
    <property type="entry name" value="YdeP_MopB"/>
</dbReference>
<evidence type="ECO:0000256" key="5">
    <source>
        <dbReference type="ARBA" id="ARBA00022505"/>
    </source>
</evidence>
<dbReference type="GO" id="GO:0051539">
    <property type="term" value="F:4 iron, 4 sulfur cluster binding"/>
    <property type="evidence" value="ECO:0007669"/>
    <property type="project" value="UniProtKB-KW"/>
</dbReference>
<dbReference type="InterPro" id="IPR037951">
    <property type="entry name" value="MopB_CT_YdeP"/>
</dbReference>
<dbReference type="CDD" id="cd02787">
    <property type="entry name" value="MopB_CT_ydeP"/>
    <property type="match status" value="1"/>
</dbReference>
<evidence type="ECO:0000313" key="13">
    <source>
        <dbReference type="Proteomes" id="UP000438448"/>
    </source>
</evidence>
<dbReference type="SUPFAM" id="SSF50692">
    <property type="entry name" value="ADC-like"/>
    <property type="match status" value="1"/>
</dbReference>
<dbReference type="SUPFAM" id="SSF53706">
    <property type="entry name" value="Formate dehydrogenase/DMSO reductase, domains 1-3"/>
    <property type="match status" value="1"/>
</dbReference>
<dbReference type="Pfam" id="PF00384">
    <property type="entry name" value="Molybdopterin"/>
    <property type="match status" value="1"/>
</dbReference>
<evidence type="ECO:0000256" key="6">
    <source>
        <dbReference type="ARBA" id="ARBA00022723"/>
    </source>
</evidence>
<dbReference type="Gene3D" id="3.40.50.740">
    <property type="match status" value="1"/>
</dbReference>
<dbReference type="PIRSF" id="PIRSF000144">
    <property type="entry name" value="CbbBc"/>
    <property type="match status" value="1"/>
</dbReference>
<keyword evidence="8" id="KW-0408">Iron</keyword>
<dbReference type="PANTHER" id="PTHR43105:SF4">
    <property type="entry name" value="PROTEIN YDEP"/>
    <property type="match status" value="1"/>
</dbReference>
<dbReference type="InterPro" id="IPR009010">
    <property type="entry name" value="Asp_de-COase-like_dom_sf"/>
</dbReference>
<dbReference type="GO" id="GO:0030151">
    <property type="term" value="F:molybdenum ion binding"/>
    <property type="evidence" value="ECO:0007669"/>
    <property type="project" value="InterPro"/>
</dbReference>
<dbReference type="Proteomes" id="UP000438448">
    <property type="component" value="Unassembled WGS sequence"/>
</dbReference>
<keyword evidence="13" id="KW-1185">Reference proteome</keyword>
<evidence type="ECO:0000259" key="10">
    <source>
        <dbReference type="Pfam" id="PF00384"/>
    </source>
</evidence>
<protein>
    <submittedName>
        <fullName evidence="12">Putative oxidoreductase</fullName>
        <ecNumber evidence="12">1.-.-.-</ecNumber>
    </submittedName>
</protein>
<evidence type="ECO:0000256" key="9">
    <source>
        <dbReference type="ARBA" id="ARBA00023014"/>
    </source>
</evidence>
<evidence type="ECO:0000256" key="1">
    <source>
        <dbReference type="ARBA" id="ARBA00001942"/>
    </source>
</evidence>
<sequence length="805" mass="87632">MALPTTFGAARRLGSRTVCGRTARGRLSELSGQEDDGIMHRSAPSHDIDESKVAVTPPKHQAAGVTAVTVALERAVEEMGVIRTARTLTRVNQQHGFDCPGCAWPEPSGHRRPAEFCENGAKAVAEEATLRTVDPDFFARHSIAELADKSGYWLGQQGRLTHPMVLRPGEEHYTPIAWDEAYRLIADELRALDSPDEALFYTSGRTANETAFLYQLLVRSYGTNNLPDCSNMCHESSGTALSASIGIGKGSVTIDDFSAAELIVVAGQNPGTNHPRMLSALQKAKEHGARVIAINPLPETGLLGFRDPQTLRGLTTGIDIADDFLQIRLGGDMALFQGLGKLLFEAEDRAPGTVVDRAFVEAHTAGFAEYEKQMRAVDLATVLEATGLTGEDLDRTAELLASSKSTIICWAMGLTQQKHGVATIEEATNLLLMRGMIGKPGAGVCPVRGHSNVQGDRTMGIWEKMPESFLTALDSEFGITSPRKHGYDTVDAIRALQQGRAKVFLGMGGNFVSATPDTGVTEAGLHQCALTVQVSTKLNRSHVVHGRTALILPTLGRTDLDLSPLGAKQQVSVEDSMSMVHLSTGRLTPVSPDLRSEVAIVCELAQELFGPDHPVPWAKFRGDYDAIRDSISRVVPGCTDYNAKVRGHNGFQLPHPPRDAREFRTTTGKANFAVNELRWLPVPEGRLILQTLRSHDQYNTTIYGLDDRYRGIHNGRRVVLVNARDIAEFGFTEGDLVDLISEWTDGVERKVTGFRLVAYSTPRGNAAAYYPETNPLVPLNHVADRSNTPVSKAVTIRLEPHVHTR</sequence>
<dbReference type="GO" id="GO:0043546">
    <property type="term" value="F:molybdopterin cofactor binding"/>
    <property type="evidence" value="ECO:0007669"/>
    <property type="project" value="InterPro"/>
</dbReference>
<evidence type="ECO:0000256" key="2">
    <source>
        <dbReference type="ARBA" id="ARBA00001966"/>
    </source>
</evidence>
<evidence type="ECO:0000256" key="8">
    <source>
        <dbReference type="ARBA" id="ARBA00023004"/>
    </source>
</evidence>
<dbReference type="PANTHER" id="PTHR43105">
    <property type="entry name" value="RESPIRATORY NITRATE REDUCTASE"/>
    <property type="match status" value="1"/>
</dbReference>